<dbReference type="EMBL" id="ABCJ01000002">
    <property type="protein sequence ID" value="EDM23956.1"/>
    <property type="molecule type" value="Genomic_DNA"/>
</dbReference>
<evidence type="ECO:0000313" key="2">
    <source>
        <dbReference type="Proteomes" id="UP000003288"/>
    </source>
</evidence>
<comment type="caution">
    <text evidence="1">The sequence shown here is derived from an EMBL/GenBank/DDBJ whole genome shotgun (WGS) entry which is preliminary data.</text>
</comment>
<accession>A0AAI9AHY9</accession>
<dbReference type="Proteomes" id="UP000003288">
    <property type="component" value="Unassembled WGS sequence"/>
</dbReference>
<evidence type="ECO:0000313" key="1">
    <source>
        <dbReference type="EMBL" id="EDM23956.1"/>
    </source>
</evidence>
<sequence length="53" mass="6161">MSIAAKLVSDGKVDYCLTNYEAVKKYNLKFITNPISIDMVWSLFGRKDYFLYS</sequence>
<gene>
    <name evidence="1" type="ORF">CMTB2_06871</name>
</gene>
<proteinExistence type="predicted"/>
<dbReference type="RefSeq" id="WP_007473911.1">
    <property type="nucleotide sequence ID" value="NZ_ABCJ01000002.1"/>
</dbReference>
<reference evidence="1 2" key="1">
    <citation type="journal article" date="2011" name="Stand. Genomic Sci.">
        <title>Draft genome sequence of Caminibacter mediatlanticus strain TB-2, an epsilonproteobacterium isolated from a deep-sea hydrothermal vent.</title>
        <authorList>
            <person name="Giovannelli D."/>
            <person name="Ferriera S."/>
            <person name="Johnson J."/>
            <person name="Kravitz S."/>
            <person name="Perez-Rodriguez I."/>
            <person name="Ricci J."/>
            <person name="O'Brien C."/>
            <person name="Voordeckers J.W."/>
            <person name="Bini E."/>
            <person name="Vetriani C."/>
        </authorList>
    </citation>
    <scope>NUCLEOTIDE SEQUENCE [LARGE SCALE GENOMIC DNA]</scope>
    <source>
        <strain evidence="1 2">TB-2</strain>
    </source>
</reference>
<protein>
    <submittedName>
        <fullName evidence="1">Uncharacterized protein</fullName>
    </submittedName>
</protein>
<name>A0AAI9AHY9_9BACT</name>
<dbReference type="AlphaFoldDB" id="A0AAI9AHY9"/>
<organism evidence="1 2">
    <name type="scientific">Caminibacter mediatlanticus TB-2</name>
    <dbReference type="NCBI Taxonomy" id="391592"/>
    <lineage>
        <taxon>Bacteria</taxon>
        <taxon>Pseudomonadati</taxon>
        <taxon>Campylobacterota</taxon>
        <taxon>Epsilonproteobacteria</taxon>
        <taxon>Nautiliales</taxon>
        <taxon>Nautiliaceae</taxon>
        <taxon>Caminibacter</taxon>
    </lineage>
</organism>